<feature type="compositionally biased region" description="Low complexity" evidence="1">
    <location>
        <begin position="39"/>
        <end position="58"/>
    </location>
</feature>
<protein>
    <submittedName>
        <fullName evidence="4">Membrane protease YdiL (CAAX protease family)</fullName>
    </submittedName>
</protein>
<name>A0A7W9N1R5_9MICC</name>
<comment type="caution">
    <text evidence="4">The sequence shown here is derived from an EMBL/GenBank/DDBJ whole genome shotgun (WGS) entry which is preliminary data.</text>
</comment>
<dbReference type="GO" id="GO:0004175">
    <property type="term" value="F:endopeptidase activity"/>
    <property type="evidence" value="ECO:0007669"/>
    <property type="project" value="UniProtKB-ARBA"/>
</dbReference>
<accession>A0A7W9N1R5</accession>
<proteinExistence type="predicted"/>
<feature type="transmembrane region" description="Helical" evidence="2">
    <location>
        <begin position="231"/>
        <end position="250"/>
    </location>
</feature>
<keyword evidence="5" id="KW-1185">Reference proteome</keyword>
<dbReference type="Proteomes" id="UP000567246">
    <property type="component" value="Unassembled WGS sequence"/>
</dbReference>
<dbReference type="RefSeq" id="WP_205805637.1">
    <property type="nucleotide sequence ID" value="NZ_BAABAG010000018.1"/>
</dbReference>
<dbReference type="InterPro" id="IPR003675">
    <property type="entry name" value="Rce1/LyrA-like_dom"/>
</dbReference>
<feature type="transmembrane region" description="Helical" evidence="2">
    <location>
        <begin position="155"/>
        <end position="180"/>
    </location>
</feature>
<dbReference type="Pfam" id="PF02517">
    <property type="entry name" value="Rce1-like"/>
    <property type="match status" value="1"/>
</dbReference>
<keyword evidence="2" id="KW-0472">Membrane</keyword>
<feature type="transmembrane region" description="Helical" evidence="2">
    <location>
        <begin position="285"/>
        <end position="304"/>
    </location>
</feature>
<dbReference type="EMBL" id="JACHMW010000001">
    <property type="protein sequence ID" value="MBB5849599.1"/>
    <property type="molecule type" value="Genomic_DNA"/>
</dbReference>
<feature type="transmembrane region" description="Helical" evidence="2">
    <location>
        <begin position="125"/>
        <end position="143"/>
    </location>
</feature>
<dbReference type="PANTHER" id="PTHR36435:SF1">
    <property type="entry name" value="CAAX AMINO TERMINAL PROTEASE FAMILY PROTEIN"/>
    <property type="match status" value="1"/>
</dbReference>
<gene>
    <name evidence="4" type="ORF">HDA33_002163</name>
</gene>
<keyword evidence="2" id="KW-1133">Transmembrane helix</keyword>
<feature type="domain" description="CAAX prenyl protease 2/Lysostaphin resistance protein A-like" evidence="3">
    <location>
        <begin position="200"/>
        <end position="294"/>
    </location>
</feature>
<keyword evidence="4" id="KW-0645">Protease</keyword>
<keyword evidence="2" id="KW-0812">Transmembrane</keyword>
<dbReference type="GO" id="GO:0006508">
    <property type="term" value="P:proteolysis"/>
    <property type="evidence" value="ECO:0007669"/>
    <property type="project" value="UniProtKB-KW"/>
</dbReference>
<evidence type="ECO:0000256" key="1">
    <source>
        <dbReference type="SAM" id="MobiDB-lite"/>
    </source>
</evidence>
<dbReference type="InterPro" id="IPR052710">
    <property type="entry name" value="CAAX_protease"/>
</dbReference>
<evidence type="ECO:0000256" key="2">
    <source>
        <dbReference type="SAM" id="Phobius"/>
    </source>
</evidence>
<evidence type="ECO:0000313" key="5">
    <source>
        <dbReference type="Proteomes" id="UP000567246"/>
    </source>
</evidence>
<reference evidence="4 5" key="1">
    <citation type="submission" date="2020-08" db="EMBL/GenBank/DDBJ databases">
        <title>Sequencing the genomes of 1000 actinobacteria strains.</title>
        <authorList>
            <person name="Klenk H.-P."/>
        </authorList>
    </citation>
    <scope>NUCLEOTIDE SEQUENCE [LARGE SCALE GENOMIC DNA]</scope>
    <source>
        <strain evidence="4 5">DSM 17945</strain>
    </source>
</reference>
<feature type="region of interest" description="Disordered" evidence="1">
    <location>
        <begin position="1"/>
        <end position="73"/>
    </location>
</feature>
<feature type="compositionally biased region" description="Pro residues" evidence="1">
    <location>
        <begin position="15"/>
        <end position="31"/>
    </location>
</feature>
<dbReference type="AlphaFoldDB" id="A0A7W9N1R5"/>
<feature type="transmembrane region" description="Helical" evidence="2">
    <location>
        <begin position="82"/>
        <end position="105"/>
    </location>
</feature>
<sequence>MSVPPSGPHDGAPSSPAPAAGPVPGGWPPSGWPSDRRGAPVTAAAAPAGPSGQGVPAGWPGRTPGPRTAPDWEPGRFHWGDAVVVLAYAGLMLFGLGLPLAMLLGLVPGDLAAFDLVRDGFTVNMVSYAILTALVLIVAWRPLVTSLRVFRTGTWWKILLLPAVWFTCILVNVLVLSLIGEAQTSANQAALEEMSAQAPPVLMILMTVVGAPLVEEYLFRHLLVGKLSRWVNVWVCAVVSMLAFTLLHFLGTGGQFDLVETVPYLTLAIAITVTYILMGRSFGYAVLLHMVNNGIAIAMLYLVAPLLPDVLPEPTAPAAALSPLLALLG</sequence>
<feature type="transmembrane region" description="Helical" evidence="2">
    <location>
        <begin position="262"/>
        <end position="278"/>
    </location>
</feature>
<dbReference type="PANTHER" id="PTHR36435">
    <property type="entry name" value="SLR1288 PROTEIN"/>
    <property type="match status" value="1"/>
</dbReference>
<evidence type="ECO:0000313" key="4">
    <source>
        <dbReference type="EMBL" id="MBB5849599.1"/>
    </source>
</evidence>
<dbReference type="GO" id="GO:0080120">
    <property type="term" value="P:CAAX-box protein maturation"/>
    <property type="evidence" value="ECO:0007669"/>
    <property type="project" value="UniProtKB-ARBA"/>
</dbReference>
<keyword evidence="4" id="KW-0378">Hydrolase</keyword>
<evidence type="ECO:0000259" key="3">
    <source>
        <dbReference type="Pfam" id="PF02517"/>
    </source>
</evidence>
<organism evidence="4 5">
    <name type="scientific">Micrococcus endophyticus</name>
    <dbReference type="NCBI Taxonomy" id="455343"/>
    <lineage>
        <taxon>Bacteria</taxon>
        <taxon>Bacillati</taxon>
        <taxon>Actinomycetota</taxon>
        <taxon>Actinomycetes</taxon>
        <taxon>Micrococcales</taxon>
        <taxon>Micrococcaceae</taxon>
        <taxon>Micrococcus</taxon>
    </lineage>
</organism>